<evidence type="ECO:0000256" key="1">
    <source>
        <dbReference type="SAM" id="MobiDB-lite"/>
    </source>
</evidence>
<keyword evidence="3" id="KW-1185">Reference proteome</keyword>
<dbReference type="AlphaFoldDB" id="A0AAV4VPS1"/>
<feature type="compositionally biased region" description="Basic and acidic residues" evidence="1">
    <location>
        <begin position="1"/>
        <end position="20"/>
    </location>
</feature>
<comment type="caution">
    <text evidence="2">The sequence shown here is derived from an EMBL/GenBank/DDBJ whole genome shotgun (WGS) entry which is preliminary data.</text>
</comment>
<gene>
    <name evidence="2" type="ORF">CEXT_260121</name>
</gene>
<dbReference type="Proteomes" id="UP001054945">
    <property type="component" value="Unassembled WGS sequence"/>
</dbReference>
<feature type="region of interest" description="Disordered" evidence="1">
    <location>
        <begin position="1"/>
        <end position="33"/>
    </location>
</feature>
<proteinExistence type="predicted"/>
<accession>A0AAV4VPS1</accession>
<sequence length="87" mass="9964">MPILNDREGRKREKQSKGEGEIPLSSEEPFIKMNEQRPLIVHKTDCSEGVDGRQDDGRGNLKQQKCVERISYGGNSENRHLQSNKKK</sequence>
<evidence type="ECO:0000313" key="2">
    <source>
        <dbReference type="EMBL" id="GIY72355.1"/>
    </source>
</evidence>
<protein>
    <submittedName>
        <fullName evidence="2">Uncharacterized protein</fullName>
    </submittedName>
</protein>
<dbReference type="EMBL" id="BPLR01014936">
    <property type="protein sequence ID" value="GIY72355.1"/>
    <property type="molecule type" value="Genomic_DNA"/>
</dbReference>
<reference evidence="2 3" key="1">
    <citation type="submission" date="2021-06" db="EMBL/GenBank/DDBJ databases">
        <title>Caerostris extrusa draft genome.</title>
        <authorList>
            <person name="Kono N."/>
            <person name="Arakawa K."/>
        </authorList>
    </citation>
    <scope>NUCLEOTIDE SEQUENCE [LARGE SCALE GENOMIC DNA]</scope>
</reference>
<feature type="region of interest" description="Disordered" evidence="1">
    <location>
        <begin position="45"/>
        <end position="87"/>
    </location>
</feature>
<organism evidence="2 3">
    <name type="scientific">Caerostris extrusa</name>
    <name type="common">Bark spider</name>
    <name type="synonym">Caerostris bankana</name>
    <dbReference type="NCBI Taxonomy" id="172846"/>
    <lineage>
        <taxon>Eukaryota</taxon>
        <taxon>Metazoa</taxon>
        <taxon>Ecdysozoa</taxon>
        <taxon>Arthropoda</taxon>
        <taxon>Chelicerata</taxon>
        <taxon>Arachnida</taxon>
        <taxon>Araneae</taxon>
        <taxon>Araneomorphae</taxon>
        <taxon>Entelegynae</taxon>
        <taxon>Araneoidea</taxon>
        <taxon>Araneidae</taxon>
        <taxon>Caerostris</taxon>
    </lineage>
</organism>
<evidence type="ECO:0000313" key="3">
    <source>
        <dbReference type="Proteomes" id="UP001054945"/>
    </source>
</evidence>
<feature type="compositionally biased region" description="Basic and acidic residues" evidence="1">
    <location>
        <begin position="45"/>
        <end position="59"/>
    </location>
</feature>
<name>A0AAV4VPS1_CAEEX</name>